<keyword evidence="3" id="KW-1185">Reference proteome</keyword>
<dbReference type="AlphaFoldDB" id="A0A4Q7KJ71"/>
<gene>
    <name evidence="2" type="ORF">EV193_11056</name>
</gene>
<reference evidence="2 3" key="1">
    <citation type="submission" date="2019-02" db="EMBL/GenBank/DDBJ databases">
        <title>Genomic Encyclopedia of Type Strains, Phase IV (KMG-IV): sequencing the most valuable type-strain genomes for metagenomic binning, comparative biology and taxonomic classification.</title>
        <authorList>
            <person name="Goeker M."/>
        </authorList>
    </citation>
    <scope>NUCLEOTIDE SEQUENCE [LARGE SCALE GENOMIC DNA]</scope>
    <source>
        <strain evidence="2 3">DSM 101727</strain>
    </source>
</reference>
<organism evidence="2 3">
    <name type="scientific">Herbihabitans rhizosphaerae</name>
    <dbReference type="NCBI Taxonomy" id="1872711"/>
    <lineage>
        <taxon>Bacteria</taxon>
        <taxon>Bacillati</taxon>
        <taxon>Actinomycetota</taxon>
        <taxon>Actinomycetes</taxon>
        <taxon>Pseudonocardiales</taxon>
        <taxon>Pseudonocardiaceae</taxon>
        <taxon>Herbihabitans</taxon>
    </lineage>
</organism>
<protein>
    <submittedName>
        <fullName evidence="2">Uncharacterized protein</fullName>
    </submittedName>
</protein>
<proteinExistence type="predicted"/>
<feature type="compositionally biased region" description="Polar residues" evidence="1">
    <location>
        <begin position="168"/>
        <end position="185"/>
    </location>
</feature>
<evidence type="ECO:0000313" key="3">
    <source>
        <dbReference type="Proteomes" id="UP000294257"/>
    </source>
</evidence>
<name>A0A4Q7KJ71_9PSEU</name>
<accession>A0A4Q7KJ71</accession>
<evidence type="ECO:0000256" key="1">
    <source>
        <dbReference type="SAM" id="MobiDB-lite"/>
    </source>
</evidence>
<evidence type="ECO:0000313" key="2">
    <source>
        <dbReference type="EMBL" id="RZS33906.1"/>
    </source>
</evidence>
<comment type="caution">
    <text evidence="2">The sequence shown here is derived from an EMBL/GenBank/DDBJ whole genome shotgun (WGS) entry which is preliminary data.</text>
</comment>
<dbReference type="OrthoDB" id="5187609at2"/>
<dbReference type="EMBL" id="SGWQ01000010">
    <property type="protein sequence ID" value="RZS33906.1"/>
    <property type="molecule type" value="Genomic_DNA"/>
</dbReference>
<dbReference type="Proteomes" id="UP000294257">
    <property type="component" value="Unassembled WGS sequence"/>
</dbReference>
<feature type="region of interest" description="Disordered" evidence="1">
    <location>
        <begin position="53"/>
        <end position="185"/>
    </location>
</feature>
<feature type="compositionally biased region" description="Low complexity" evidence="1">
    <location>
        <begin position="79"/>
        <end position="98"/>
    </location>
</feature>
<sequence>MDPRERADALLARARARGAFVVTPEDAVSPMDAMNTVQIPRAVVAEADRDDPEMTMVVYPNRSGRERAKPPVPHARQNPEPVAPVDVPAAPQAGDPDPTTGPLPIISELEIPDVTQSINPPPRPAHKPHTQYMKPPPRPQEPVQAEESEQPPSALGGEAPTEGLIPTIKQQVTGRRSLSQRLDGK</sequence>